<dbReference type="InterPro" id="IPR023803">
    <property type="entry name" value="Ribosomal_bS16_dom_sf"/>
</dbReference>
<evidence type="ECO:0000256" key="2">
    <source>
        <dbReference type="ARBA" id="ARBA00022980"/>
    </source>
</evidence>
<reference evidence="5" key="1">
    <citation type="submission" date="2020-07" db="EMBL/GenBank/DDBJ databases">
        <authorList>
            <person name="Nieuwenhuis M."/>
            <person name="Van De Peppel L.J.J."/>
        </authorList>
    </citation>
    <scope>NUCLEOTIDE SEQUENCE</scope>
    <source>
        <strain evidence="5">AP01</strain>
        <tissue evidence="5">Mycelium</tissue>
    </source>
</reference>
<sequence length="146" mass="15996">MPVRLRFSLHGTRRNRICHLVAVEQGARRDAKPTELLGIYNRYPAKGEAQKTVEWSVDRIRYWLNVGAVPTKSVAKLLELGNILKPTSPYHSTYAEASAAQSPPSLQLESEPSLSTPTEAGTTLETTTETTVPEVPSPESAPETTP</sequence>
<evidence type="ECO:0000256" key="3">
    <source>
        <dbReference type="ARBA" id="ARBA00023274"/>
    </source>
</evidence>
<dbReference type="Proteomes" id="UP000775547">
    <property type="component" value="Unassembled WGS sequence"/>
</dbReference>
<evidence type="ECO:0000256" key="1">
    <source>
        <dbReference type="ARBA" id="ARBA00006668"/>
    </source>
</evidence>
<dbReference type="InterPro" id="IPR000307">
    <property type="entry name" value="Ribosomal_bS16"/>
</dbReference>
<dbReference type="AlphaFoldDB" id="A0A9P7GCQ7"/>
<gene>
    <name evidence="5" type="ORF">DXG03_009001</name>
</gene>
<name>A0A9P7GCQ7_9AGAR</name>
<evidence type="ECO:0000256" key="4">
    <source>
        <dbReference type="SAM" id="MobiDB-lite"/>
    </source>
</evidence>
<dbReference type="NCBIfam" id="TIGR00002">
    <property type="entry name" value="S16"/>
    <property type="match status" value="1"/>
</dbReference>
<dbReference type="SUPFAM" id="SSF54565">
    <property type="entry name" value="Ribosomal protein S16"/>
    <property type="match status" value="1"/>
</dbReference>
<accession>A0A9P7GCQ7</accession>
<dbReference type="EMBL" id="JABCKV010000008">
    <property type="protein sequence ID" value="KAG5647648.1"/>
    <property type="molecule type" value="Genomic_DNA"/>
</dbReference>
<keyword evidence="3" id="KW-0687">Ribonucleoprotein</keyword>
<comment type="similarity">
    <text evidence="1">Belongs to the bacterial ribosomal protein bS16 family.</text>
</comment>
<comment type="caution">
    <text evidence="5">The sequence shown here is derived from an EMBL/GenBank/DDBJ whole genome shotgun (WGS) entry which is preliminary data.</text>
</comment>
<protein>
    <recommendedName>
        <fullName evidence="7">Ribosomal protein S16</fullName>
    </recommendedName>
</protein>
<reference evidence="5" key="2">
    <citation type="submission" date="2021-10" db="EMBL/GenBank/DDBJ databases">
        <title>Phylogenomics reveals ancestral predisposition of the termite-cultivated fungus Termitomyces towards a domesticated lifestyle.</title>
        <authorList>
            <person name="Auxier B."/>
            <person name="Grum-Grzhimaylo A."/>
            <person name="Cardenas M.E."/>
            <person name="Lodge J.D."/>
            <person name="Laessoe T."/>
            <person name="Pedersen O."/>
            <person name="Smith M.E."/>
            <person name="Kuyper T.W."/>
            <person name="Franco-Molano E.A."/>
            <person name="Baroni T.J."/>
            <person name="Aanen D.K."/>
        </authorList>
    </citation>
    <scope>NUCLEOTIDE SEQUENCE</scope>
    <source>
        <strain evidence="5">AP01</strain>
        <tissue evidence="5">Mycelium</tissue>
    </source>
</reference>
<keyword evidence="6" id="KW-1185">Reference proteome</keyword>
<organism evidence="5 6">
    <name type="scientific">Asterophora parasitica</name>
    <dbReference type="NCBI Taxonomy" id="117018"/>
    <lineage>
        <taxon>Eukaryota</taxon>
        <taxon>Fungi</taxon>
        <taxon>Dikarya</taxon>
        <taxon>Basidiomycota</taxon>
        <taxon>Agaricomycotina</taxon>
        <taxon>Agaricomycetes</taxon>
        <taxon>Agaricomycetidae</taxon>
        <taxon>Agaricales</taxon>
        <taxon>Tricholomatineae</taxon>
        <taxon>Lyophyllaceae</taxon>
        <taxon>Asterophora</taxon>
    </lineage>
</organism>
<dbReference type="GO" id="GO:0003735">
    <property type="term" value="F:structural constituent of ribosome"/>
    <property type="evidence" value="ECO:0007669"/>
    <property type="project" value="InterPro"/>
</dbReference>
<dbReference type="Pfam" id="PF00886">
    <property type="entry name" value="Ribosomal_S16"/>
    <property type="match status" value="1"/>
</dbReference>
<evidence type="ECO:0000313" key="6">
    <source>
        <dbReference type="Proteomes" id="UP000775547"/>
    </source>
</evidence>
<dbReference type="PANTHER" id="PTHR12919">
    <property type="entry name" value="30S RIBOSOMAL PROTEIN S16"/>
    <property type="match status" value="1"/>
</dbReference>
<dbReference type="GO" id="GO:0005763">
    <property type="term" value="C:mitochondrial small ribosomal subunit"/>
    <property type="evidence" value="ECO:0007669"/>
    <property type="project" value="TreeGrafter"/>
</dbReference>
<dbReference type="OrthoDB" id="407221at2759"/>
<evidence type="ECO:0008006" key="7">
    <source>
        <dbReference type="Google" id="ProtNLM"/>
    </source>
</evidence>
<proteinExistence type="inferred from homology"/>
<keyword evidence="2" id="KW-0689">Ribosomal protein</keyword>
<feature type="region of interest" description="Disordered" evidence="4">
    <location>
        <begin position="94"/>
        <end position="146"/>
    </location>
</feature>
<dbReference type="PANTHER" id="PTHR12919:SF20">
    <property type="entry name" value="SMALL RIBOSOMAL SUBUNIT PROTEIN BS16M"/>
    <property type="match status" value="1"/>
</dbReference>
<dbReference type="Gene3D" id="3.30.1320.10">
    <property type="match status" value="1"/>
</dbReference>
<dbReference type="GO" id="GO:0032543">
    <property type="term" value="P:mitochondrial translation"/>
    <property type="evidence" value="ECO:0007669"/>
    <property type="project" value="TreeGrafter"/>
</dbReference>
<feature type="compositionally biased region" description="Low complexity" evidence="4">
    <location>
        <begin position="101"/>
        <end position="146"/>
    </location>
</feature>
<evidence type="ECO:0000313" key="5">
    <source>
        <dbReference type="EMBL" id="KAG5647648.1"/>
    </source>
</evidence>